<evidence type="ECO:0000256" key="1">
    <source>
        <dbReference type="ARBA" id="ARBA00002523"/>
    </source>
</evidence>
<comment type="subcellular location">
    <subcellularLocation>
        <location evidence="2">Cell membrane</location>
        <topology evidence="2">Lipid-anchor</topology>
        <topology evidence="2">GPI-anchor</topology>
    </subcellularLocation>
</comment>
<feature type="non-terminal residue" evidence="8">
    <location>
        <position position="1"/>
    </location>
</feature>
<evidence type="ECO:0000313" key="8">
    <source>
        <dbReference type="EMBL" id="AGH59160.1"/>
    </source>
</evidence>
<evidence type="ECO:0000256" key="5">
    <source>
        <dbReference type="ARBA" id="ARBA00023136"/>
    </source>
</evidence>
<evidence type="ECO:0000256" key="6">
    <source>
        <dbReference type="ARBA" id="ARBA00023180"/>
    </source>
</evidence>
<name>M4T8E4_9TRYP</name>
<comment type="function">
    <text evidence="1">VSG forms a coat on the surface of the parasite. The trypanosome evades the immune response of the host by expressing a series of antigenically distinct VSGs from an estimated 1000 VSG genes.</text>
</comment>
<evidence type="ECO:0000256" key="3">
    <source>
        <dbReference type="ARBA" id="ARBA00022475"/>
    </source>
</evidence>
<dbReference type="InterPro" id="IPR027446">
    <property type="entry name" value="VSG_C_dom_sf"/>
</dbReference>
<accession>M4T8E4</accession>
<reference evidence="8" key="2">
    <citation type="journal article" date="2014" name="Mol. Biochem. Parasitol.">
        <title>Capturing the variant surface glycoprotein repertoire (the VSGnome) of Trypanosoma brucei Lister 427.</title>
        <authorList>
            <person name="Cross G.A."/>
            <person name="Kim H.S."/>
            <person name="Wickstead B."/>
        </authorList>
    </citation>
    <scope>NUCLEOTIDE SEQUENCE</scope>
    <source>
        <strain evidence="8">Lister 427</strain>
    </source>
</reference>
<keyword evidence="4" id="KW-0336">GPI-anchor</keyword>
<evidence type="ECO:0000256" key="4">
    <source>
        <dbReference type="ARBA" id="ARBA00022622"/>
    </source>
</evidence>
<keyword evidence="6" id="KW-0325">Glycoprotein</keyword>
<keyword evidence="5" id="KW-0472">Membrane</keyword>
<dbReference type="EMBL" id="KC611729">
    <property type="protein sequence ID" value="AGH59160.1"/>
    <property type="molecule type" value="Genomic_DNA"/>
</dbReference>
<dbReference type="VEuPathDB" id="TriTrypDB:Tb427_000176400"/>
<evidence type="ECO:0000256" key="2">
    <source>
        <dbReference type="ARBA" id="ARBA00004609"/>
    </source>
</evidence>
<proteinExistence type="predicted"/>
<dbReference type="AlphaFoldDB" id="M4T8E4"/>
<dbReference type="SUPFAM" id="SSF118251">
    <property type="entry name" value="Variant surface glycoprotein MITAT 1.2, VSG 221, C-terminal domain"/>
    <property type="match status" value="1"/>
</dbReference>
<sequence length="410" mass="44264">LKTAKAAADAKAKATTTAAEILLKRSAAARAFLATTFAANTGTASQSGSTSGNGPEKRCELNLPAVTTVPQECKEDKTTNTEPEATEVDLSGKSKIKLLQAGSLKAINVKIWAEMKGTITKINNQADNESHQGGSATNAFIRMLTKASEAEGTLAAKDAQVDKLKGATAGYSSLAGQKTKTKLEHKLIGQKICEYINSPTPKIAQPATWLPDTLANDGTIKAAYSACLKAAGEQPKEDEELKEDIKSVLGGNKDGFFERFIQKLTNTEVEYADGETSKSEQILKVAKTGHRLKALIHLSAHNSRLMKTEPTVKAKKETETDETCKTKGTGNGCKAPRKVVDEEDGTKKCQLDKDEATKNTQKTAQNGKFTNTTGSNSFVIHKAPLWFAFLFINIKRFFVQLYKIKKNCSL</sequence>
<reference evidence="8" key="1">
    <citation type="submission" date="2013-02" db="EMBL/GenBank/DDBJ databases">
        <authorList>
            <person name="Cross G.A.M."/>
            <person name="Kim H.-S."/>
            <person name="Wickstead B."/>
        </authorList>
    </citation>
    <scope>NUCLEOTIDE SEQUENCE</scope>
    <source>
        <strain evidence="8">Lister 427</strain>
    </source>
</reference>
<keyword evidence="3" id="KW-1003">Cell membrane</keyword>
<dbReference type="GO" id="GO:0005886">
    <property type="term" value="C:plasma membrane"/>
    <property type="evidence" value="ECO:0007669"/>
    <property type="project" value="UniProtKB-SubCell"/>
</dbReference>
<protein>
    <submittedName>
        <fullName evidence="8">Variant surface glycoprotein 3116</fullName>
    </submittedName>
</protein>
<dbReference type="SUPFAM" id="SSF58087">
    <property type="entry name" value="Variant surface glycoprotein (N-terminal domain)"/>
    <property type="match status" value="1"/>
</dbReference>
<organism evidence="8">
    <name type="scientific">Trypanosoma brucei</name>
    <dbReference type="NCBI Taxonomy" id="5691"/>
    <lineage>
        <taxon>Eukaryota</taxon>
        <taxon>Discoba</taxon>
        <taxon>Euglenozoa</taxon>
        <taxon>Kinetoplastea</taxon>
        <taxon>Metakinetoplastina</taxon>
        <taxon>Trypanosomatida</taxon>
        <taxon>Trypanosomatidae</taxon>
        <taxon>Trypanosoma</taxon>
    </lineage>
</organism>
<keyword evidence="7" id="KW-0449">Lipoprotein</keyword>
<dbReference type="Gene3D" id="4.10.110.20">
    <property type="entry name" value="Variant surface glycoprotein MITAT 1.2, VSG 221, C-terminal domain"/>
    <property type="match status" value="1"/>
</dbReference>
<dbReference type="GO" id="GO:0098552">
    <property type="term" value="C:side of membrane"/>
    <property type="evidence" value="ECO:0007669"/>
    <property type="project" value="UniProtKB-KW"/>
</dbReference>
<evidence type="ECO:0000256" key="7">
    <source>
        <dbReference type="ARBA" id="ARBA00023288"/>
    </source>
</evidence>